<feature type="region of interest" description="Disordered" evidence="2">
    <location>
        <begin position="1"/>
        <end position="20"/>
    </location>
</feature>
<dbReference type="PANTHER" id="PTHR13847:SF281">
    <property type="entry name" value="FAD DEPENDENT OXIDOREDUCTASE DOMAIN-CONTAINING PROTEIN"/>
    <property type="match status" value="1"/>
</dbReference>
<evidence type="ECO:0000313" key="4">
    <source>
        <dbReference type="EMBL" id="AEG48148.1"/>
    </source>
</evidence>
<keyword evidence="5" id="KW-1185">Reference proteome</keyword>
<dbReference type="Proteomes" id="UP000007150">
    <property type="component" value="Chromosome 1"/>
</dbReference>
<reference evidence="4 5" key="1">
    <citation type="submission" date="2011-05" db="EMBL/GenBank/DDBJ databases">
        <title>Complete sequence of chromosome 1 of Sphingobium chlorophenolicum L-1.</title>
        <authorList>
            <consortium name="US DOE Joint Genome Institute"/>
            <person name="Lucas S."/>
            <person name="Han J."/>
            <person name="Lapidus A."/>
            <person name="Cheng J.-F."/>
            <person name="Goodwin L."/>
            <person name="Pitluck S."/>
            <person name="Peters L."/>
            <person name="Daligault H."/>
            <person name="Han C."/>
            <person name="Tapia R."/>
            <person name="Land M."/>
            <person name="Hauser L."/>
            <person name="Kyrpides N."/>
            <person name="Ivanova N."/>
            <person name="Pagani I."/>
            <person name="Turner P."/>
            <person name="Copley S."/>
            <person name="Woyke T."/>
        </authorList>
    </citation>
    <scope>NUCLEOTIDE SEQUENCE [LARGE SCALE GENOMIC DNA]</scope>
    <source>
        <strain evidence="4 5">L-1</strain>
    </source>
</reference>
<evidence type="ECO:0000259" key="3">
    <source>
        <dbReference type="Pfam" id="PF01266"/>
    </source>
</evidence>
<dbReference type="GO" id="GO:0005737">
    <property type="term" value="C:cytoplasm"/>
    <property type="evidence" value="ECO:0007669"/>
    <property type="project" value="TreeGrafter"/>
</dbReference>
<dbReference type="KEGG" id="sch:Sphch_0451"/>
<dbReference type="AlphaFoldDB" id="F6EWY5"/>
<organism evidence="4 5">
    <name type="scientific">Sphingobium chlorophenolicum L-1</name>
    <dbReference type="NCBI Taxonomy" id="690566"/>
    <lineage>
        <taxon>Bacteria</taxon>
        <taxon>Pseudomonadati</taxon>
        <taxon>Pseudomonadota</taxon>
        <taxon>Alphaproteobacteria</taxon>
        <taxon>Sphingomonadales</taxon>
        <taxon>Sphingomonadaceae</taxon>
        <taxon>Sphingobium</taxon>
    </lineage>
</organism>
<dbReference type="SUPFAM" id="SSF51905">
    <property type="entry name" value="FAD/NAD(P)-binding domain"/>
    <property type="match status" value="1"/>
</dbReference>
<dbReference type="Gene3D" id="3.30.9.10">
    <property type="entry name" value="D-Amino Acid Oxidase, subunit A, domain 2"/>
    <property type="match status" value="1"/>
</dbReference>
<dbReference type="Pfam" id="PF01266">
    <property type="entry name" value="DAO"/>
    <property type="match status" value="1"/>
</dbReference>
<evidence type="ECO:0000313" key="5">
    <source>
        <dbReference type="Proteomes" id="UP000007150"/>
    </source>
</evidence>
<name>F6EWY5_SPHCR</name>
<dbReference type="HOGENOM" id="CLU_007884_3_2_5"/>
<proteinExistence type="predicted"/>
<evidence type="ECO:0000256" key="1">
    <source>
        <dbReference type="ARBA" id="ARBA00023002"/>
    </source>
</evidence>
<feature type="compositionally biased region" description="Polar residues" evidence="2">
    <location>
        <begin position="1"/>
        <end position="17"/>
    </location>
</feature>
<dbReference type="InterPro" id="IPR006076">
    <property type="entry name" value="FAD-dep_OxRdtase"/>
</dbReference>
<dbReference type="InterPro" id="IPR036188">
    <property type="entry name" value="FAD/NAD-bd_sf"/>
</dbReference>
<dbReference type="PANTHER" id="PTHR13847">
    <property type="entry name" value="SARCOSINE DEHYDROGENASE-RELATED"/>
    <property type="match status" value="1"/>
</dbReference>
<dbReference type="STRING" id="690566.Sphch_0451"/>
<dbReference type="EMBL" id="CP002798">
    <property type="protein sequence ID" value="AEG48148.1"/>
    <property type="molecule type" value="Genomic_DNA"/>
</dbReference>
<feature type="domain" description="FAD dependent oxidoreductase" evidence="3">
    <location>
        <begin position="65"/>
        <end position="417"/>
    </location>
</feature>
<accession>F6EWY5</accession>
<dbReference type="GO" id="GO:0016491">
    <property type="term" value="F:oxidoreductase activity"/>
    <property type="evidence" value="ECO:0007669"/>
    <property type="project" value="UniProtKB-KW"/>
</dbReference>
<keyword evidence="1" id="KW-0560">Oxidoreductase</keyword>
<evidence type="ECO:0000256" key="2">
    <source>
        <dbReference type="SAM" id="MobiDB-lite"/>
    </source>
</evidence>
<protein>
    <submittedName>
        <fullName evidence="4">FAD dependent oxidoreductase</fullName>
    </submittedName>
</protein>
<gene>
    <name evidence="4" type="ORF">Sphch_0451</name>
</gene>
<sequence length="490" mass="54752">MRQIQSPKRPSSSNASVRNGAAMTLEPTEAIIEKALSGAKIFPLWLDHPDRPSPQPKLRGVIPADLAIVGGGFTGLWAAIQAKEQDPSCEIVLIEAGEIAFGASGRPGGIVSTSIMHGLKNAVRVFPDDVGELERLGQENLDGFRDTIDRYAIDADFEWNGEMTVAVNDRELPELREEFDLHRKYGHDVEWLDAEAVRRHLNCPDFVGGMWSHERSGTVHPAKLAWGLKAAAISLGVKIFEHTRMDELRPIGAGLRVRTESGEITAHRVFLATNAWGAKQKKVKRRIMAMRDHVLATEPLTDEQLARIGWTERQGIYDTRTELNYLRLTKDNRIVFGGSVGYAFGNDLEPASDEEISTYYALARDFFRKFPALTDVRISHVWGGPIDYCLRYSMYFEPLHGGRAVYVGGYTGFGVSGTRFGARIGLALLKGEKAPELELDIVRKKPAMIPPEPFRWIGARITLAVLKDVDTKGGWRLWWIRFVNFLGYPI</sequence>
<dbReference type="Gene3D" id="3.50.50.60">
    <property type="entry name" value="FAD/NAD(P)-binding domain"/>
    <property type="match status" value="1"/>
</dbReference>